<keyword evidence="2" id="KW-1185">Reference proteome</keyword>
<name>A0ABW0Z9S0_9ACTN</name>
<evidence type="ECO:0000313" key="1">
    <source>
        <dbReference type="EMBL" id="MFC5724538.1"/>
    </source>
</evidence>
<organism evidence="1 2">
    <name type="scientific">Streptomyces gamaensis</name>
    <dbReference type="NCBI Taxonomy" id="1763542"/>
    <lineage>
        <taxon>Bacteria</taxon>
        <taxon>Bacillati</taxon>
        <taxon>Actinomycetota</taxon>
        <taxon>Actinomycetes</taxon>
        <taxon>Kitasatosporales</taxon>
        <taxon>Streptomycetaceae</taxon>
        <taxon>Streptomyces</taxon>
    </lineage>
</organism>
<dbReference type="EMBL" id="JBHSPB010000029">
    <property type="protein sequence ID" value="MFC5724538.1"/>
    <property type="molecule type" value="Genomic_DNA"/>
</dbReference>
<protein>
    <submittedName>
        <fullName evidence="1">Uncharacterized protein</fullName>
    </submittedName>
</protein>
<evidence type="ECO:0000313" key="2">
    <source>
        <dbReference type="Proteomes" id="UP001596083"/>
    </source>
</evidence>
<dbReference type="RefSeq" id="WP_390320998.1">
    <property type="nucleotide sequence ID" value="NZ_JBHSPB010000029.1"/>
</dbReference>
<accession>A0ABW0Z9S0</accession>
<proteinExistence type="predicted"/>
<dbReference type="Proteomes" id="UP001596083">
    <property type="component" value="Unassembled WGS sequence"/>
</dbReference>
<gene>
    <name evidence="1" type="ORF">ACFP1Z_30725</name>
</gene>
<reference evidence="2" key="1">
    <citation type="journal article" date="2019" name="Int. J. Syst. Evol. Microbiol.">
        <title>The Global Catalogue of Microorganisms (GCM) 10K type strain sequencing project: providing services to taxonomists for standard genome sequencing and annotation.</title>
        <authorList>
            <consortium name="The Broad Institute Genomics Platform"/>
            <consortium name="The Broad Institute Genome Sequencing Center for Infectious Disease"/>
            <person name="Wu L."/>
            <person name="Ma J."/>
        </authorList>
    </citation>
    <scope>NUCLEOTIDE SEQUENCE [LARGE SCALE GENOMIC DNA]</scope>
    <source>
        <strain evidence="2">CGMCC 4.7304</strain>
    </source>
</reference>
<comment type="caution">
    <text evidence="1">The sequence shown here is derived from an EMBL/GenBank/DDBJ whole genome shotgun (WGS) entry which is preliminary data.</text>
</comment>
<sequence>MFANACQEDVRQMSGRCGAKLFARLDVAVRARHFGNMIARGNCPSGLPDECRERIGLFLAAWRTERRGQGLSIARPAVDG</sequence>